<reference evidence="3 4" key="1">
    <citation type="submission" date="2006-10" db="EMBL/GenBank/DDBJ databases">
        <title>Complete sequence of Syntrophobacter fumaroxidans MPOB.</title>
        <authorList>
            <consortium name="US DOE Joint Genome Institute"/>
            <person name="Copeland A."/>
            <person name="Lucas S."/>
            <person name="Lapidus A."/>
            <person name="Barry K."/>
            <person name="Detter J.C."/>
            <person name="Glavina del Rio T."/>
            <person name="Hammon N."/>
            <person name="Israni S."/>
            <person name="Pitluck S."/>
            <person name="Goltsman E.G."/>
            <person name="Martinez M."/>
            <person name="Schmutz J."/>
            <person name="Larimer F."/>
            <person name="Land M."/>
            <person name="Hauser L."/>
            <person name="Kyrpides N."/>
            <person name="Kim E."/>
            <person name="Boone D.R."/>
            <person name="Brockman F."/>
            <person name="Culley D."/>
            <person name="Ferry J."/>
            <person name="Gunsalus R."/>
            <person name="McInerney M.J."/>
            <person name="Morrison M."/>
            <person name="Plugge C."/>
            <person name="Rohlin L."/>
            <person name="Scholten J."/>
            <person name="Sieber J."/>
            <person name="Stams A.J.M."/>
            <person name="Worm P."/>
            <person name="Henstra A.M."/>
            <person name="Richardson P."/>
        </authorList>
    </citation>
    <scope>NUCLEOTIDE SEQUENCE [LARGE SCALE GENOMIC DNA]</scope>
    <source>
        <strain evidence="4">DSM 10017 / MPOB</strain>
    </source>
</reference>
<dbReference type="PANTHER" id="PTHR46268:SF6">
    <property type="entry name" value="UNIVERSAL STRESS PROTEIN UP12"/>
    <property type="match status" value="1"/>
</dbReference>
<protein>
    <submittedName>
        <fullName evidence="3">UspA domain protein</fullName>
    </submittedName>
</protein>
<dbReference type="AlphaFoldDB" id="A0LG83"/>
<dbReference type="Gene3D" id="3.40.50.620">
    <property type="entry name" value="HUPs"/>
    <property type="match status" value="1"/>
</dbReference>
<dbReference type="RefSeq" id="WP_011697608.1">
    <property type="nucleotide sequence ID" value="NC_008554.1"/>
</dbReference>
<proteinExistence type="inferred from homology"/>
<dbReference type="HOGENOM" id="CLU_049301_16_2_7"/>
<feature type="domain" description="UspA" evidence="2">
    <location>
        <begin position="1"/>
        <end position="138"/>
    </location>
</feature>
<accession>A0LG83</accession>
<dbReference type="OrthoDB" id="5512840at2"/>
<dbReference type="CDD" id="cd00293">
    <property type="entry name" value="USP-like"/>
    <property type="match status" value="1"/>
</dbReference>
<keyword evidence="4" id="KW-1185">Reference proteome</keyword>
<dbReference type="InterPro" id="IPR014729">
    <property type="entry name" value="Rossmann-like_a/b/a_fold"/>
</dbReference>
<name>A0LG83_SYNFM</name>
<dbReference type="InParanoid" id="A0LG83"/>
<dbReference type="EMBL" id="CP000478">
    <property type="protein sequence ID" value="ABK16435.1"/>
    <property type="molecule type" value="Genomic_DNA"/>
</dbReference>
<evidence type="ECO:0000313" key="3">
    <source>
        <dbReference type="EMBL" id="ABK16435.1"/>
    </source>
</evidence>
<organism evidence="3 4">
    <name type="scientific">Syntrophobacter fumaroxidans (strain DSM 10017 / MPOB)</name>
    <dbReference type="NCBI Taxonomy" id="335543"/>
    <lineage>
        <taxon>Bacteria</taxon>
        <taxon>Pseudomonadati</taxon>
        <taxon>Thermodesulfobacteriota</taxon>
        <taxon>Syntrophobacteria</taxon>
        <taxon>Syntrophobacterales</taxon>
        <taxon>Syntrophobacteraceae</taxon>
        <taxon>Syntrophobacter</taxon>
    </lineage>
</organism>
<evidence type="ECO:0000313" key="4">
    <source>
        <dbReference type="Proteomes" id="UP000001784"/>
    </source>
</evidence>
<sequence>MFKRILVPTDLTERTLKALNIALKIAVHDGASITLLHVIETIEDTEEDFSGFYSKLGKAAEKKMNEIIEDFRVNGPAIAKEIIYGKRVREIIRFAAEKEIDLIVLSSHRVDVDNAVQGWGTISYKVGILSQCPVLLVK</sequence>
<gene>
    <name evidence="3" type="ordered locus">Sfum_0737</name>
</gene>
<dbReference type="Pfam" id="PF00582">
    <property type="entry name" value="Usp"/>
    <property type="match status" value="1"/>
</dbReference>
<dbReference type="PANTHER" id="PTHR46268">
    <property type="entry name" value="STRESS RESPONSE PROTEIN NHAX"/>
    <property type="match status" value="1"/>
</dbReference>
<dbReference type="eggNOG" id="COG0589">
    <property type="taxonomic scope" value="Bacteria"/>
</dbReference>
<evidence type="ECO:0000259" key="2">
    <source>
        <dbReference type="Pfam" id="PF00582"/>
    </source>
</evidence>
<dbReference type="Proteomes" id="UP000001784">
    <property type="component" value="Chromosome"/>
</dbReference>
<dbReference type="SUPFAM" id="SSF52402">
    <property type="entry name" value="Adenine nucleotide alpha hydrolases-like"/>
    <property type="match status" value="1"/>
</dbReference>
<dbReference type="InterPro" id="IPR006016">
    <property type="entry name" value="UspA"/>
</dbReference>
<comment type="similarity">
    <text evidence="1">Belongs to the universal stress protein A family.</text>
</comment>
<evidence type="ECO:0000256" key="1">
    <source>
        <dbReference type="ARBA" id="ARBA00008791"/>
    </source>
</evidence>
<dbReference type="STRING" id="335543.Sfum_0737"/>
<dbReference type="KEGG" id="sfu:Sfum_0737"/>